<accession>A0AAU0F0P7</accession>
<reference evidence="1" key="1">
    <citation type="submission" date="2023-10" db="EMBL/GenBank/DDBJ databases">
        <title>Characterization and whole genome sequencing of a novel strain of Bergeyella porcorum QD2021 isolated from pig.</title>
        <authorList>
            <person name="Liu G."/>
            <person name="Chen C."/>
            <person name="Han X."/>
        </authorList>
    </citation>
    <scope>NUCLEOTIDE SEQUENCE</scope>
    <source>
        <strain evidence="1">QD2021</strain>
    </source>
</reference>
<sequence length="86" mass="9281">MKKLLLGFAAAALVLSCKKVPEGGNKGVLKMENGVERYDNHETRGTDGTHHATAHGAERKAVEIEVNGTKLHAFEGGLEQQLVKFP</sequence>
<dbReference type="KEGG" id="bpor:BPO_0208"/>
<dbReference type="PROSITE" id="PS51257">
    <property type="entry name" value="PROKAR_LIPOPROTEIN"/>
    <property type="match status" value="1"/>
</dbReference>
<name>A0AAU0F0P7_9FLAO</name>
<organism evidence="1 2">
    <name type="scientific">Bergeyella porcorum</name>
    <dbReference type="NCBI Taxonomy" id="1735111"/>
    <lineage>
        <taxon>Bacteria</taxon>
        <taxon>Pseudomonadati</taxon>
        <taxon>Bacteroidota</taxon>
        <taxon>Flavobacteriia</taxon>
        <taxon>Flavobacteriales</taxon>
        <taxon>Weeksellaceae</taxon>
        <taxon>Bergeyella</taxon>
    </lineage>
</organism>
<dbReference type="Proteomes" id="UP001432059">
    <property type="component" value="Chromosome"/>
</dbReference>
<keyword evidence="2" id="KW-1185">Reference proteome</keyword>
<gene>
    <name evidence="1" type="ORF">BPO_0208</name>
</gene>
<dbReference type="EMBL" id="CP136426">
    <property type="protein sequence ID" value="WOC50855.1"/>
    <property type="molecule type" value="Genomic_DNA"/>
</dbReference>
<dbReference type="RefSeq" id="WP_327984559.1">
    <property type="nucleotide sequence ID" value="NZ_CP136426.1"/>
</dbReference>
<proteinExistence type="predicted"/>
<protein>
    <submittedName>
        <fullName evidence="1">Uncharacterized protein</fullName>
    </submittedName>
</protein>
<evidence type="ECO:0000313" key="1">
    <source>
        <dbReference type="EMBL" id="WOC50855.1"/>
    </source>
</evidence>
<dbReference type="AlphaFoldDB" id="A0AAU0F0P7"/>
<evidence type="ECO:0000313" key="2">
    <source>
        <dbReference type="Proteomes" id="UP001432059"/>
    </source>
</evidence>